<dbReference type="InterPro" id="IPR009057">
    <property type="entry name" value="Homeodomain-like_sf"/>
</dbReference>
<evidence type="ECO:0000259" key="3">
    <source>
        <dbReference type="PROSITE" id="PS50977"/>
    </source>
</evidence>
<evidence type="ECO:0000256" key="1">
    <source>
        <dbReference type="ARBA" id="ARBA00023125"/>
    </source>
</evidence>
<name>A0ABV6VRA5_9ACTN</name>
<sequence length="186" mass="20243">METSTRRGPSPKGVARRAEILRVALDAYRTSGRYGPSLKSIADATGLSEAGVLHYFGSKDELLVQVLAADDARCAATYDLTTIDGFWELLAHTTRTPGLIRLLIDMTAAATDPGHPAHAFVDRRTRDWLALMERILGPGYDWEAQVLLAAADGLRFQWLRDPSTDIVGDLRSLHTALLSGPGVRSS</sequence>
<dbReference type="InterPro" id="IPR001647">
    <property type="entry name" value="HTH_TetR"/>
</dbReference>
<evidence type="ECO:0000313" key="4">
    <source>
        <dbReference type="EMBL" id="MFC1416083.1"/>
    </source>
</evidence>
<gene>
    <name evidence="4" type="ORF">ACEZDE_05450</name>
</gene>
<proteinExistence type="predicted"/>
<organism evidence="4 5">
    <name type="scientific">Streptacidiphilus cavernicola</name>
    <dbReference type="NCBI Taxonomy" id="3342716"/>
    <lineage>
        <taxon>Bacteria</taxon>
        <taxon>Bacillati</taxon>
        <taxon>Actinomycetota</taxon>
        <taxon>Actinomycetes</taxon>
        <taxon>Kitasatosporales</taxon>
        <taxon>Streptomycetaceae</taxon>
        <taxon>Streptacidiphilus</taxon>
    </lineage>
</organism>
<dbReference type="Pfam" id="PF00440">
    <property type="entry name" value="TetR_N"/>
    <property type="match status" value="1"/>
</dbReference>
<dbReference type="RefSeq" id="WP_380532937.1">
    <property type="nucleotide sequence ID" value="NZ_JBHFAB010000003.1"/>
</dbReference>
<evidence type="ECO:0000256" key="2">
    <source>
        <dbReference type="PROSITE-ProRule" id="PRU00335"/>
    </source>
</evidence>
<dbReference type="Gene3D" id="1.10.357.10">
    <property type="entry name" value="Tetracycline Repressor, domain 2"/>
    <property type="match status" value="1"/>
</dbReference>
<accession>A0ABV6VRA5</accession>
<dbReference type="SUPFAM" id="SSF48498">
    <property type="entry name" value="Tetracyclin repressor-like, C-terminal domain"/>
    <property type="match status" value="1"/>
</dbReference>
<keyword evidence="5" id="KW-1185">Reference proteome</keyword>
<dbReference type="SUPFAM" id="SSF46689">
    <property type="entry name" value="Homeodomain-like"/>
    <property type="match status" value="1"/>
</dbReference>
<dbReference type="Proteomes" id="UP001592531">
    <property type="component" value="Unassembled WGS sequence"/>
</dbReference>
<dbReference type="EMBL" id="JBHFAB010000003">
    <property type="protein sequence ID" value="MFC1416083.1"/>
    <property type="molecule type" value="Genomic_DNA"/>
</dbReference>
<protein>
    <submittedName>
        <fullName evidence="4">TetR family transcriptional regulator</fullName>
    </submittedName>
</protein>
<dbReference type="PROSITE" id="PS50977">
    <property type="entry name" value="HTH_TETR_2"/>
    <property type="match status" value="1"/>
</dbReference>
<reference evidence="4 5" key="1">
    <citation type="submission" date="2024-09" db="EMBL/GenBank/DDBJ databases">
        <authorList>
            <person name="Lee S.D."/>
        </authorList>
    </citation>
    <scope>NUCLEOTIDE SEQUENCE [LARGE SCALE GENOMIC DNA]</scope>
    <source>
        <strain evidence="4 5">N8-3</strain>
    </source>
</reference>
<feature type="DNA-binding region" description="H-T-H motif" evidence="2">
    <location>
        <begin position="37"/>
        <end position="56"/>
    </location>
</feature>
<keyword evidence="1 2" id="KW-0238">DNA-binding</keyword>
<evidence type="ECO:0000313" key="5">
    <source>
        <dbReference type="Proteomes" id="UP001592531"/>
    </source>
</evidence>
<comment type="caution">
    <text evidence="4">The sequence shown here is derived from an EMBL/GenBank/DDBJ whole genome shotgun (WGS) entry which is preliminary data.</text>
</comment>
<feature type="domain" description="HTH tetR-type" evidence="3">
    <location>
        <begin position="14"/>
        <end position="74"/>
    </location>
</feature>
<dbReference type="InterPro" id="IPR036271">
    <property type="entry name" value="Tet_transcr_reg_TetR-rel_C_sf"/>
</dbReference>